<gene>
    <name evidence="10" type="primary">LOC100071039</name>
</gene>
<evidence type="ECO:0000313" key="11">
    <source>
        <dbReference type="Proteomes" id="UP000002281"/>
    </source>
</evidence>
<dbReference type="InterPro" id="IPR036505">
    <property type="entry name" value="Amidase/PGRP_sf"/>
</dbReference>
<keyword evidence="11" id="KW-1185">Reference proteome</keyword>
<reference evidence="10" key="2">
    <citation type="submission" date="2025-08" db="UniProtKB">
        <authorList>
            <consortium name="Ensembl"/>
        </authorList>
    </citation>
    <scope>IDENTIFICATION</scope>
    <source>
        <strain evidence="10">Thoroughbred</strain>
    </source>
</reference>
<dbReference type="InterPro" id="IPR002502">
    <property type="entry name" value="Amidase_domain"/>
</dbReference>
<feature type="signal peptide" evidence="9">
    <location>
        <begin position="1"/>
        <end position="21"/>
    </location>
</feature>
<sequence length="317" mass="33916">MSSPCALLAWTFLTLLGLGVAQEDLTPCSPIVPRREWRALPSTCKQRLDLPVRCVVVSHTAGSPCDTPASCMRQVQNVQHYHVRTRGWCDVTYNFLIGEDGLVYEGRGWDIQGAHAGGGWNSKSIGISFMGNYMDRAPPQRALRAAQSLLACGVARGALSPNYEVKGHRDVQQTLSPARVPPSLPPSRPQPPRMGGAGRTQAPPHADSRGMGMQGPAPLAGHDRVSSRLMYSCKAFRTPGSNTSPACRIDLNDAPRGPASDNCDHVAGGTVGLILCSQDVSTTQASEFRRTCGSLVTLPIITGSDRWAEKETSSLSG</sequence>
<dbReference type="SMART" id="SM00701">
    <property type="entry name" value="PGRP"/>
    <property type="match status" value="1"/>
</dbReference>
<evidence type="ECO:0000256" key="7">
    <source>
        <dbReference type="ARBA" id="ARBA00023022"/>
    </source>
</evidence>
<evidence type="ECO:0000256" key="3">
    <source>
        <dbReference type="ARBA" id="ARBA00018385"/>
    </source>
</evidence>
<dbReference type="Ensembl" id="ENSECAT00000067646.2">
    <property type="protein sequence ID" value="ENSECAP00000055101.2"/>
    <property type="gene ID" value="ENSECAG00000032321.3"/>
</dbReference>
<feature type="chain" id="PRO_5040409168" description="Peptidoglycan recognition protein 1" evidence="9">
    <location>
        <begin position="22"/>
        <end position="317"/>
    </location>
</feature>
<dbReference type="GO" id="GO:0005576">
    <property type="term" value="C:extracellular region"/>
    <property type="evidence" value="ECO:0007669"/>
    <property type="project" value="UniProtKB-SubCell"/>
</dbReference>
<dbReference type="PANTHER" id="PTHR11022">
    <property type="entry name" value="PEPTIDOGLYCAN RECOGNITION PROTEIN"/>
    <property type="match status" value="1"/>
</dbReference>
<dbReference type="FunFam" id="3.40.80.10:FF:000001">
    <property type="entry name" value="Peptidoglycan recognition protein 1"/>
    <property type="match status" value="1"/>
</dbReference>
<evidence type="ECO:0000256" key="1">
    <source>
        <dbReference type="ARBA" id="ARBA00004613"/>
    </source>
</evidence>
<dbReference type="SUPFAM" id="SSF55846">
    <property type="entry name" value="N-acetylmuramoyl-L-alanine amidase-like"/>
    <property type="match status" value="1"/>
</dbReference>
<dbReference type="Proteomes" id="UP000002281">
    <property type="component" value="Chromosome 10"/>
</dbReference>
<keyword evidence="5" id="KW-0929">Antimicrobial</keyword>
<proteinExistence type="inferred from homology"/>
<protein>
    <recommendedName>
        <fullName evidence="3">Peptidoglycan recognition protein 1</fullName>
    </recommendedName>
</protein>
<dbReference type="AlphaFoldDB" id="A0A5F5Q2T7"/>
<dbReference type="Bgee" id="ENSECAG00000032321">
    <property type="expression patterns" value="Expressed in bone marrow and 19 other cell types or tissues"/>
</dbReference>
<accession>A0A5F5Q2T7</accession>
<dbReference type="SMART" id="SM00644">
    <property type="entry name" value="Ami_2"/>
    <property type="match status" value="1"/>
</dbReference>
<keyword evidence="6" id="KW-0391">Immunity</keyword>
<dbReference type="GO" id="GO:0006955">
    <property type="term" value="P:immune response"/>
    <property type="evidence" value="ECO:0000318"/>
    <property type="project" value="GO_Central"/>
</dbReference>
<name>A0A5F5Q2T7_HORSE</name>
<comment type="subcellular location">
    <subcellularLocation>
        <location evidence="1">Secreted</location>
    </subcellularLocation>
</comment>
<reference evidence="10 11" key="1">
    <citation type="journal article" date="2009" name="Science">
        <title>Genome sequence, comparative analysis, and population genetics of the domestic horse.</title>
        <authorList>
            <consortium name="Broad Institute Genome Sequencing Platform"/>
            <consortium name="Broad Institute Whole Genome Assembly Team"/>
            <person name="Wade C.M."/>
            <person name="Giulotto E."/>
            <person name="Sigurdsson S."/>
            <person name="Zoli M."/>
            <person name="Gnerre S."/>
            <person name="Imsland F."/>
            <person name="Lear T.L."/>
            <person name="Adelson D.L."/>
            <person name="Bailey E."/>
            <person name="Bellone R.R."/>
            <person name="Bloecker H."/>
            <person name="Distl O."/>
            <person name="Edgar R.C."/>
            <person name="Garber M."/>
            <person name="Leeb T."/>
            <person name="Mauceli E."/>
            <person name="MacLeod J.N."/>
            <person name="Penedo M.C.T."/>
            <person name="Raison J.M."/>
            <person name="Sharpe T."/>
            <person name="Vogel J."/>
            <person name="Andersson L."/>
            <person name="Antczak D.F."/>
            <person name="Biagi T."/>
            <person name="Binns M.M."/>
            <person name="Chowdhary B.P."/>
            <person name="Coleman S.J."/>
            <person name="Della Valle G."/>
            <person name="Fryc S."/>
            <person name="Guerin G."/>
            <person name="Hasegawa T."/>
            <person name="Hill E.W."/>
            <person name="Jurka J."/>
            <person name="Kiialainen A."/>
            <person name="Lindgren G."/>
            <person name="Liu J."/>
            <person name="Magnani E."/>
            <person name="Mickelson J.R."/>
            <person name="Murray J."/>
            <person name="Nergadze S.G."/>
            <person name="Onofrio R."/>
            <person name="Pedroni S."/>
            <person name="Piras M.F."/>
            <person name="Raudsepp T."/>
            <person name="Rocchi M."/>
            <person name="Roeed K.H."/>
            <person name="Ryder O.A."/>
            <person name="Searle S."/>
            <person name="Skow L."/>
            <person name="Swinburne J.E."/>
            <person name="Syvaenen A.C."/>
            <person name="Tozaki T."/>
            <person name="Valberg S.J."/>
            <person name="Vaudin M."/>
            <person name="White J.R."/>
            <person name="Zody M.C."/>
            <person name="Lander E.S."/>
            <person name="Lindblad-Toh K."/>
        </authorList>
    </citation>
    <scope>NUCLEOTIDE SEQUENCE [LARGE SCALE GENOMIC DNA]</scope>
    <source>
        <strain evidence="10 11">Thoroughbred</strain>
    </source>
</reference>
<dbReference type="GO" id="GO:0042834">
    <property type="term" value="F:peptidoglycan binding"/>
    <property type="evidence" value="ECO:0000318"/>
    <property type="project" value="GO_Central"/>
</dbReference>
<keyword evidence="4" id="KW-0964">Secreted</keyword>
<dbReference type="PANTHER" id="PTHR11022:SF58">
    <property type="entry name" value="PEPTIDOGLYCAN RECOGNITION PROTEIN 1"/>
    <property type="match status" value="1"/>
</dbReference>
<dbReference type="GeneTree" id="ENSGT00940000161006"/>
<evidence type="ECO:0000313" key="10">
    <source>
        <dbReference type="Ensembl" id="ENSECAP00000055101.2"/>
    </source>
</evidence>
<evidence type="ECO:0000256" key="8">
    <source>
        <dbReference type="SAM" id="MobiDB-lite"/>
    </source>
</evidence>
<dbReference type="Pfam" id="PF01510">
    <property type="entry name" value="Amidase_2"/>
    <property type="match status" value="1"/>
</dbReference>
<dbReference type="CDD" id="cd06583">
    <property type="entry name" value="PGRP"/>
    <property type="match status" value="1"/>
</dbReference>
<dbReference type="InterPro" id="IPR006619">
    <property type="entry name" value="PGRP_domain_met/bac"/>
</dbReference>
<keyword evidence="7" id="KW-0044">Antibiotic</keyword>
<dbReference type="GO" id="GO:0016019">
    <property type="term" value="F:peptidoglycan immune receptor activity"/>
    <property type="evidence" value="ECO:0000318"/>
    <property type="project" value="GO_Central"/>
</dbReference>
<organism evidence="10 11">
    <name type="scientific">Equus caballus</name>
    <name type="common">Horse</name>
    <dbReference type="NCBI Taxonomy" id="9796"/>
    <lineage>
        <taxon>Eukaryota</taxon>
        <taxon>Metazoa</taxon>
        <taxon>Chordata</taxon>
        <taxon>Craniata</taxon>
        <taxon>Vertebrata</taxon>
        <taxon>Euteleostomi</taxon>
        <taxon>Mammalia</taxon>
        <taxon>Eutheria</taxon>
        <taxon>Laurasiatheria</taxon>
        <taxon>Perissodactyla</taxon>
        <taxon>Equidae</taxon>
        <taxon>Equus</taxon>
    </lineage>
</organism>
<evidence type="ECO:0000256" key="9">
    <source>
        <dbReference type="SAM" id="SignalP"/>
    </source>
</evidence>
<evidence type="ECO:0000256" key="6">
    <source>
        <dbReference type="ARBA" id="ARBA00022859"/>
    </source>
</evidence>
<dbReference type="Gene3D" id="3.40.80.10">
    <property type="entry name" value="Peptidoglycan recognition protein-like"/>
    <property type="match status" value="1"/>
</dbReference>
<dbReference type="GO" id="GO:0042742">
    <property type="term" value="P:defense response to bacterium"/>
    <property type="evidence" value="ECO:0000318"/>
    <property type="project" value="GO_Central"/>
</dbReference>
<evidence type="ECO:0000256" key="4">
    <source>
        <dbReference type="ARBA" id="ARBA00022525"/>
    </source>
</evidence>
<keyword evidence="9" id="KW-0732">Signal</keyword>
<feature type="region of interest" description="Disordered" evidence="8">
    <location>
        <begin position="174"/>
        <end position="221"/>
    </location>
</feature>
<comment type="similarity">
    <text evidence="2">Belongs to the N-acetylmuramoyl-L-alanine amidase 2 family.</text>
</comment>
<dbReference type="InterPro" id="IPR015510">
    <property type="entry name" value="PGRP"/>
</dbReference>
<reference evidence="10" key="3">
    <citation type="submission" date="2025-09" db="UniProtKB">
        <authorList>
            <consortium name="Ensembl"/>
        </authorList>
    </citation>
    <scope>IDENTIFICATION</scope>
    <source>
        <strain evidence="10">Thoroughbred</strain>
    </source>
</reference>
<dbReference type="GO" id="GO:0008270">
    <property type="term" value="F:zinc ion binding"/>
    <property type="evidence" value="ECO:0007669"/>
    <property type="project" value="InterPro"/>
</dbReference>
<evidence type="ECO:0000256" key="2">
    <source>
        <dbReference type="ARBA" id="ARBA00007553"/>
    </source>
</evidence>
<evidence type="ECO:0000256" key="5">
    <source>
        <dbReference type="ARBA" id="ARBA00022529"/>
    </source>
</evidence>
<feature type="compositionally biased region" description="Pro residues" evidence="8">
    <location>
        <begin position="179"/>
        <end position="192"/>
    </location>
</feature>
<dbReference type="GO" id="GO:0009253">
    <property type="term" value="P:peptidoglycan catabolic process"/>
    <property type="evidence" value="ECO:0007669"/>
    <property type="project" value="InterPro"/>
</dbReference>
<dbReference type="ExpressionAtlas" id="A0A5F5Q2T7">
    <property type="expression patterns" value="baseline"/>
</dbReference>
<dbReference type="GO" id="GO:0008745">
    <property type="term" value="F:N-acetylmuramoyl-L-alanine amidase activity"/>
    <property type="evidence" value="ECO:0007669"/>
    <property type="project" value="InterPro"/>
</dbReference>